<dbReference type="Pfam" id="PF00153">
    <property type="entry name" value="Mito_carr"/>
    <property type="match status" value="3"/>
</dbReference>
<evidence type="ECO:0000256" key="11">
    <source>
        <dbReference type="RuleBase" id="RU000488"/>
    </source>
</evidence>
<evidence type="ECO:0008006" key="15">
    <source>
        <dbReference type="Google" id="ProtNLM"/>
    </source>
</evidence>
<comment type="caution">
    <text evidence="13">The sequence shown here is derived from an EMBL/GenBank/DDBJ whole genome shotgun (WGS) entry which is preliminary data.</text>
</comment>
<evidence type="ECO:0000256" key="6">
    <source>
        <dbReference type="ARBA" id="ARBA00022792"/>
    </source>
</evidence>
<evidence type="ECO:0000256" key="2">
    <source>
        <dbReference type="ARBA" id="ARBA00006375"/>
    </source>
</evidence>
<keyword evidence="3 11" id="KW-0813">Transport</keyword>
<evidence type="ECO:0000256" key="4">
    <source>
        <dbReference type="ARBA" id="ARBA00022692"/>
    </source>
</evidence>
<proteinExistence type="inferred from homology"/>
<keyword evidence="7 12" id="KW-1133">Transmembrane helix</keyword>
<sequence length="300" mass="33880">MLSRIPQSRKEFICGWGAGCIETCTLFPLNKLIFRQQLHGVVFGVAFGQLRSEGISLLYRGLLPPLIMRTTTRALMFGMYDEFCRALKCQRNHSLSAVTPCHAIAGLLAGSMEAVLCPLERVQVLLQSSAFHKRFENSAHALKVVARIGPREMYRGLTLVVFRNGLSNAVFFSLRDPLRNSLLAYNGSGVSEISNKRIPTSLALFSADFISGAILGAVISTVFFPINVVKQRMQSTMETKFLSGWRVLNLIWEERNRRLIGLYRGAQLNFTRSLISWGITNSVYELLRRLYEQRSPWLKL</sequence>
<evidence type="ECO:0000256" key="5">
    <source>
        <dbReference type="ARBA" id="ARBA00022737"/>
    </source>
</evidence>
<feature type="transmembrane region" description="Helical" evidence="12">
    <location>
        <begin position="209"/>
        <end position="229"/>
    </location>
</feature>
<accession>A0ABD6EKT7</accession>
<evidence type="ECO:0000313" key="14">
    <source>
        <dbReference type="Proteomes" id="UP001608902"/>
    </source>
</evidence>
<keyword evidence="5" id="KW-0677">Repeat</keyword>
<evidence type="ECO:0000256" key="12">
    <source>
        <dbReference type="SAM" id="Phobius"/>
    </source>
</evidence>
<keyword evidence="8" id="KW-0496">Mitochondrion</keyword>
<keyword evidence="14" id="KW-1185">Reference proteome</keyword>
<dbReference type="Proteomes" id="UP001608902">
    <property type="component" value="Unassembled WGS sequence"/>
</dbReference>
<dbReference type="InterPro" id="IPR018108">
    <property type="entry name" value="MCP_transmembrane"/>
</dbReference>
<dbReference type="InterPro" id="IPR052465">
    <property type="entry name" value="Mito_NAD+_Carrier"/>
</dbReference>
<keyword evidence="4 10" id="KW-0812">Transmembrane</keyword>
<dbReference type="AlphaFoldDB" id="A0ABD6EKT7"/>
<evidence type="ECO:0000256" key="7">
    <source>
        <dbReference type="ARBA" id="ARBA00022989"/>
    </source>
</evidence>
<comment type="similarity">
    <text evidence="2 11">Belongs to the mitochondrial carrier (TC 2.A.29) family.</text>
</comment>
<evidence type="ECO:0000256" key="1">
    <source>
        <dbReference type="ARBA" id="ARBA00004448"/>
    </source>
</evidence>
<dbReference type="PANTHER" id="PTHR46131">
    <property type="entry name" value="SD08549P"/>
    <property type="match status" value="1"/>
</dbReference>
<organism evidence="13 14">
    <name type="scientific">Gnathostoma spinigerum</name>
    <dbReference type="NCBI Taxonomy" id="75299"/>
    <lineage>
        <taxon>Eukaryota</taxon>
        <taxon>Metazoa</taxon>
        <taxon>Ecdysozoa</taxon>
        <taxon>Nematoda</taxon>
        <taxon>Chromadorea</taxon>
        <taxon>Rhabditida</taxon>
        <taxon>Spirurina</taxon>
        <taxon>Gnathostomatomorpha</taxon>
        <taxon>Gnathostomatoidea</taxon>
        <taxon>Gnathostomatidae</taxon>
        <taxon>Gnathostoma</taxon>
    </lineage>
</organism>
<feature type="repeat" description="Solcar" evidence="10">
    <location>
        <begin position="6"/>
        <end position="86"/>
    </location>
</feature>
<dbReference type="PANTHER" id="PTHR46131:SF1">
    <property type="entry name" value="SD08549P"/>
    <property type="match status" value="1"/>
</dbReference>
<dbReference type="SUPFAM" id="SSF103506">
    <property type="entry name" value="Mitochondrial carrier"/>
    <property type="match status" value="1"/>
</dbReference>
<feature type="repeat" description="Solcar" evidence="10">
    <location>
        <begin position="97"/>
        <end position="181"/>
    </location>
</feature>
<dbReference type="InterPro" id="IPR023395">
    <property type="entry name" value="MCP_dom_sf"/>
</dbReference>
<feature type="repeat" description="Solcar" evidence="10">
    <location>
        <begin position="203"/>
        <end position="290"/>
    </location>
</feature>
<keyword evidence="9 10" id="KW-0472">Membrane</keyword>
<name>A0ABD6EKT7_9BILA</name>
<dbReference type="EMBL" id="JBGFUD010002738">
    <property type="protein sequence ID" value="MFH4977944.1"/>
    <property type="molecule type" value="Genomic_DNA"/>
</dbReference>
<keyword evidence="6" id="KW-0999">Mitochondrion inner membrane</keyword>
<gene>
    <name evidence="13" type="ORF">AB6A40_004653</name>
</gene>
<evidence type="ECO:0000256" key="8">
    <source>
        <dbReference type="ARBA" id="ARBA00023128"/>
    </source>
</evidence>
<dbReference type="Gene3D" id="1.50.40.10">
    <property type="entry name" value="Mitochondrial carrier domain"/>
    <property type="match status" value="1"/>
</dbReference>
<evidence type="ECO:0000256" key="10">
    <source>
        <dbReference type="PROSITE-ProRule" id="PRU00282"/>
    </source>
</evidence>
<comment type="subcellular location">
    <subcellularLocation>
        <location evidence="1">Mitochondrion inner membrane</location>
        <topology evidence="1">Multi-pass membrane protein</topology>
    </subcellularLocation>
</comment>
<reference evidence="13 14" key="1">
    <citation type="submission" date="2024-08" db="EMBL/GenBank/DDBJ databases">
        <title>Gnathostoma spinigerum genome.</title>
        <authorList>
            <person name="Gonzalez-Bertolin B."/>
            <person name="Monzon S."/>
            <person name="Zaballos A."/>
            <person name="Jimenez P."/>
            <person name="Dekumyoy P."/>
            <person name="Varona S."/>
            <person name="Cuesta I."/>
            <person name="Sumanam S."/>
            <person name="Adisakwattana P."/>
            <person name="Gasser R.B."/>
            <person name="Hernandez-Gonzalez A."/>
            <person name="Young N.D."/>
            <person name="Perteguer M.J."/>
        </authorList>
    </citation>
    <scope>NUCLEOTIDE SEQUENCE [LARGE SCALE GENOMIC DNA]</scope>
    <source>
        <strain evidence="13">AL3</strain>
        <tissue evidence="13">Liver</tissue>
    </source>
</reference>
<protein>
    <recommendedName>
        <fullName evidence="15">Solute carrier family 25 member 51</fullName>
    </recommendedName>
</protein>
<evidence type="ECO:0000313" key="13">
    <source>
        <dbReference type="EMBL" id="MFH4977944.1"/>
    </source>
</evidence>
<dbReference type="PROSITE" id="PS50920">
    <property type="entry name" value="SOLCAR"/>
    <property type="match status" value="3"/>
</dbReference>
<dbReference type="GO" id="GO:0005743">
    <property type="term" value="C:mitochondrial inner membrane"/>
    <property type="evidence" value="ECO:0007669"/>
    <property type="project" value="UniProtKB-SubCell"/>
</dbReference>
<evidence type="ECO:0000256" key="3">
    <source>
        <dbReference type="ARBA" id="ARBA00022448"/>
    </source>
</evidence>
<evidence type="ECO:0000256" key="9">
    <source>
        <dbReference type="ARBA" id="ARBA00023136"/>
    </source>
</evidence>